<evidence type="ECO:0000313" key="2">
    <source>
        <dbReference type="Proteomes" id="UP001500984"/>
    </source>
</evidence>
<dbReference type="Proteomes" id="UP001500984">
    <property type="component" value="Unassembled WGS sequence"/>
</dbReference>
<keyword evidence="2" id="KW-1185">Reference proteome</keyword>
<gene>
    <name evidence="1" type="primary">parJ</name>
    <name evidence="1" type="ORF">GCM10009823_09080</name>
</gene>
<reference evidence="2" key="1">
    <citation type="journal article" date="2019" name="Int. J. Syst. Evol. Microbiol.">
        <title>The Global Catalogue of Microorganisms (GCM) 10K type strain sequencing project: providing services to taxonomists for standard genome sequencing and annotation.</title>
        <authorList>
            <consortium name="The Broad Institute Genomics Platform"/>
            <consortium name="The Broad Institute Genome Sequencing Center for Infectious Disease"/>
            <person name="Wu L."/>
            <person name="Ma J."/>
        </authorList>
    </citation>
    <scope>NUCLEOTIDE SEQUENCE [LARGE SCALE GENOMIC DNA]</scope>
    <source>
        <strain evidence="2">JCM 15900</strain>
    </source>
</reference>
<dbReference type="InterPro" id="IPR038389">
    <property type="entry name" value="PSMG2_sf"/>
</dbReference>
<sequence length="275" mass="29588">MEYLPQSGSKLIVIAFEGWNDAAEAASSFARELIAQMELTASGLLGGEEFYDYQTHRPSLRRGAGGEARIEWPCAEIHTGTVPGTAIPVEVIVGQEPAFLWRRFAALVAERVEPGDAVVLVGALLADTVHTRPIPVTVTSERPEDVPAADAMRSEYEGPTGMIGVIECELAAQGHAGVSLWAAVPGYAGGGHSPKAQLSLMTAFEDLTGLVLDQGDLVERSREWEVHAEAAVEADEDLADFVRRLESMTDAADLPEASGDAIAREFERYLRRDEG</sequence>
<proteinExistence type="predicted"/>
<name>A0ABP5I3M5_9MICO</name>
<dbReference type="SUPFAM" id="SSF159659">
    <property type="entry name" value="Cgl1923-like"/>
    <property type="match status" value="1"/>
</dbReference>
<dbReference type="EMBL" id="BAAAPZ010000002">
    <property type="protein sequence ID" value="GAA2091733.1"/>
    <property type="molecule type" value="Genomic_DNA"/>
</dbReference>
<dbReference type="PIRSF" id="PIRSF028754">
    <property type="entry name" value="UCP028754"/>
    <property type="match status" value="1"/>
</dbReference>
<dbReference type="Pfam" id="PF09754">
    <property type="entry name" value="PAC2"/>
    <property type="match status" value="1"/>
</dbReference>
<dbReference type="Gene3D" id="3.40.50.10900">
    <property type="entry name" value="PAC-like subunit"/>
    <property type="match status" value="1"/>
</dbReference>
<accession>A0ABP5I3M5</accession>
<organism evidence="1 2">
    <name type="scientific">Brevibacterium salitolerans</name>
    <dbReference type="NCBI Taxonomy" id="1403566"/>
    <lineage>
        <taxon>Bacteria</taxon>
        <taxon>Bacillati</taxon>
        <taxon>Actinomycetota</taxon>
        <taxon>Actinomycetes</taxon>
        <taxon>Micrococcales</taxon>
        <taxon>Brevibacteriaceae</taxon>
        <taxon>Brevibacterium</taxon>
    </lineage>
</organism>
<dbReference type="InterPro" id="IPR019151">
    <property type="entry name" value="Proteasome_assmbl_chaperone_2"/>
</dbReference>
<comment type="caution">
    <text evidence="1">The sequence shown here is derived from an EMBL/GenBank/DDBJ whole genome shotgun (WGS) entry which is preliminary data.</text>
</comment>
<dbReference type="RefSeq" id="WP_291798605.1">
    <property type="nucleotide sequence ID" value="NZ_BAAAPZ010000002.1"/>
</dbReference>
<protein>
    <submittedName>
        <fullName evidence="1">Filament polymerization regulator ParJ</fullName>
    </submittedName>
</protein>
<dbReference type="InterPro" id="IPR008492">
    <property type="entry name" value="Rv2714-like"/>
</dbReference>
<evidence type="ECO:0000313" key="1">
    <source>
        <dbReference type="EMBL" id="GAA2091733.1"/>
    </source>
</evidence>